<proteinExistence type="predicted"/>
<protein>
    <submittedName>
        <fullName evidence="1">Uncharacterized protein</fullName>
    </submittedName>
</protein>
<dbReference type="EMBL" id="AP019368">
    <property type="protein sequence ID" value="BBH51613.1"/>
    <property type="molecule type" value="Genomic_DNA"/>
</dbReference>
<dbReference type="KEGG" id="sbf:JCM31447_00280"/>
<accession>A0A4P2VFQ7</accession>
<gene>
    <name evidence="1" type="ORF">JCM31447_00280</name>
</gene>
<dbReference type="AlphaFoldDB" id="A0A4P2VFQ7"/>
<keyword evidence="2" id="KW-1185">Reference proteome</keyword>
<evidence type="ECO:0000313" key="1">
    <source>
        <dbReference type="EMBL" id="BBH51613.1"/>
    </source>
</evidence>
<dbReference type="Proteomes" id="UP000291236">
    <property type="component" value="Chromosome"/>
</dbReference>
<name>A0A4P2VFQ7_FLUSA</name>
<sequence length="83" mass="9865">MFFFIKVHVSYWHVPNDNLKKVSGIVYKTKKRVLYSSWPITPLESIKIEALLFFDLFWRSLVWDLEVTTGIHIVQNPPKDPFV</sequence>
<organism evidence="1 2">
    <name type="scientific">Fluviispira sanaruensis</name>
    <dbReference type="NCBI Taxonomy" id="2493639"/>
    <lineage>
        <taxon>Bacteria</taxon>
        <taxon>Pseudomonadati</taxon>
        <taxon>Bdellovibrionota</taxon>
        <taxon>Oligoflexia</taxon>
        <taxon>Silvanigrellales</taxon>
        <taxon>Silvanigrellaceae</taxon>
        <taxon>Fluviispira</taxon>
    </lineage>
</organism>
<evidence type="ECO:0000313" key="2">
    <source>
        <dbReference type="Proteomes" id="UP000291236"/>
    </source>
</evidence>
<reference evidence="1 2" key="1">
    <citation type="submission" date="2018-12" db="EMBL/GenBank/DDBJ databases">
        <title>Rubrispira sanarue gen. nov., sp., nov., a member of the order Silvanigrellales, isolated from a brackish lake in Hamamatsu Japan.</title>
        <authorList>
            <person name="Maejima Y."/>
            <person name="Iino T."/>
            <person name="Muraguchi Y."/>
            <person name="Fukuda K."/>
            <person name="Nojiri H."/>
            <person name="Ohkuma M."/>
            <person name="Moriuchi R."/>
            <person name="Dohra H."/>
            <person name="Kimbara K."/>
            <person name="Shintani M."/>
        </authorList>
    </citation>
    <scope>NUCLEOTIDE SEQUENCE [LARGE SCALE GENOMIC DNA]</scope>
    <source>
        <strain evidence="1 2">RF1110005</strain>
    </source>
</reference>